<keyword evidence="6" id="KW-0249">Electron transport</keyword>
<evidence type="ECO:0000256" key="6">
    <source>
        <dbReference type="ARBA" id="ARBA00022982"/>
    </source>
</evidence>
<dbReference type="InterPro" id="IPR017938">
    <property type="entry name" value="Riboflavin_synthase-like_b-brl"/>
</dbReference>
<evidence type="ECO:0000256" key="8">
    <source>
        <dbReference type="ARBA" id="ARBA00048483"/>
    </source>
</evidence>
<dbReference type="GO" id="GO:0005886">
    <property type="term" value="C:plasma membrane"/>
    <property type="evidence" value="ECO:0007669"/>
    <property type="project" value="UniProtKB-SubCell"/>
</dbReference>
<dbReference type="PANTHER" id="PTHR32361">
    <property type="entry name" value="FERRIC/CUPRIC REDUCTASE TRANSMEMBRANE COMPONENT"/>
    <property type="match status" value="1"/>
</dbReference>
<gene>
    <name evidence="13" type="ORF">ACJ73_06865</name>
</gene>
<comment type="catalytic activity">
    <reaction evidence="8">
        <text>2 a Fe(II)-siderophore + NADP(+) + H(+) = 2 a Fe(III)-siderophore + NADPH</text>
        <dbReference type="Rhea" id="RHEA:28795"/>
        <dbReference type="Rhea" id="RHEA-COMP:11342"/>
        <dbReference type="Rhea" id="RHEA-COMP:11344"/>
        <dbReference type="ChEBI" id="CHEBI:15378"/>
        <dbReference type="ChEBI" id="CHEBI:29033"/>
        <dbReference type="ChEBI" id="CHEBI:29034"/>
        <dbReference type="ChEBI" id="CHEBI:57783"/>
        <dbReference type="ChEBI" id="CHEBI:58349"/>
        <dbReference type="EC" id="1.16.1.9"/>
    </reaction>
</comment>
<comment type="subcellular location">
    <subcellularLocation>
        <location evidence="1">Cell membrane</location>
        <topology evidence="1">Multi-pass membrane protein</topology>
    </subcellularLocation>
</comment>
<keyword evidence="14" id="KW-1185">Reference proteome</keyword>
<evidence type="ECO:0000256" key="7">
    <source>
        <dbReference type="ARBA" id="ARBA00023002"/>
    </source>
</evidence>
<evidence type="ECO:0000256" key="5">
    <source>
        <dbReference type="ARBA" id="ARBA00022475"/>
    </source>
</evidence>
<sequence length="454" mass="51025">MSVINMALLLVSQPSLVADCLGLSLGSYVKAHHAIAWMAFAQALAHVAMSLKMDGLSIKGNSRFHGLLAFAFLALAMVLRRTLLQAYMFAGIICYVYTFTLQMVKLIRHNFGRGRCFARARLVARNDAVEIVLSNLRPFRPRPGQFLYLRILTMHRLSAFQSHPFTIVWHNGIGRGHADSVSLLATDREDFTRMLLRRANAENSFLACVEGPYGDTINLSHFGCILMFATGIGIAAQIPFIKEVVESRLRWESPTRRLAVVWEIDHQGQFRWVFDMMQELLNKDQRSYILRISVYLSNPSADPESLGNHGRIFISPQPMDVSRVLKEELKLCKGRLLVTVSARGSVRDAVRNGVLGHMSNPKNGKMSEGQREKPLREDANTEITLMVEVMKAFIRSAESIQEDDSAIGSIEAKMNDLLRSIESVWRALALPRGQSQSAEQVPLIDLRELSFQPD</sequence>
<dbReference type="Gene3D" id="3.40.50.80">
    <property type="entry name" value="Nucleotide-binding domain of ferredoxin-NADP reductase (FNR) module"/>
    <property type="match status" value="1"/>
</dbReference>
<protein>
    <recommendedName>
        <fullName evidence="3">ferric-chelate reductase (NADPH)</fullName>
        <ecNumber evidence="3">1.16.1.9</ecNumber>
    </recommendedName>
</protein>
<evidence type="ECO:0000256" key="3">
    <source>
        <dbReference type="ARBA" id="ARBA00012668"/>
    </source>
</evidence>
<keyword evidence="10" id="KW-1133">Transmembrane helix</keyword>
<keyword evidence="7" id="KW-0560">Oxidoreductase</keyword>
<dbReference type="InterPro" id="IPR051410">
    <property type="entry name" value="Ferric/Cupric_Reductase"/>
</dbReference>
<comment type="similarity">
    <text evidence="2">Belongs to the ferric reductase (FRE) family.</text>
</comment>
<name>A0A1J9PZQ4_9EURO</name>
<dbReference type="STRING" id="1658174.A0A1J9PZQ4"/>
<evidence type="ECO:0000313" key="13">
    <source>
        <dbReference type="EMBL" id="OJD21792.1"/>
    </source>
</evidence>
<dbReference type="InterPro" id="IPR039261">
    <property type="entry name" value="FNR_nucleotide-bd"/>
</dbReference>
<accession>A0A1J9PZQ4</accession>
<feature type="signal peptide" evidence="11">
    <location>
        <begin position="1"/>
        <end position="18"/>
    </location>
</feature>
<dbReference type="PROSITE" id="PS51384">
    <property type="entry name" value="FAD_FR"/>
    <property type="match status" value="1"/>
</dbReference>
<dbReference type="Pfam" id="PF08030">
    <property type="entry name" value="NAD_binding_6"/>
    <property type="match status" value="1"/>
</dbReference>
<dbReference type="CDD" id="cd06186">
    <property type="entry name" value="NOX_Duox_like_FAD_NADP"/>
    <property type="match status" value="1"/>
</dbReference>
<reference evidence="13 14" key="1">
    <citation type="submission" date="2015-08" db="EMBL/GenBank/DDBJ databases">
        <title>Emmonsia species relationships and genome sequence.</title>
        <authorList>
            <person name="Cuomo C.A."/>
            <person name="Schwartz I.S."/>
            <person name="Kenyon C."/>
            <person name="De Hoog G.S."/>
            <person name="Govender N.P."/>
            <person name="Botha A."/>
            <person name="Moreno L."/>
            <person name="De Vries M."/>
            <person name="Munoz J.F."/>
            <person name="Stielow J.B."/>
        </authorList>
    </citation>
    <scope>NUCLEOTIDE SEQUENCE [LARGE SCALE GENOMIC DNA]</scope>
    <source>
        <strain evidence="13 14">EI222</strain>
    </source>
</reference>
<dbReference type="GO" id="GO:0006879">
    <property type="term" value="P:intracellular iron ion homeostasis"/>
    <property type="evidence" value="ECO:0007669"/>
    <property type="project" value="TreeGrafter"/>
</dbReference>
<dbReference type="EC" id="1.16.1.9" evidence="3"/>
<evidence type="ECO:0000256" key="11">
    <source>
        <dbReference type="SAM" id="SignalP"/>
    </source>
</evidence>
<dbReference type="InterPro" id="IPR013121">
    <property type="entry name" value="Fe_red_NAD-bd_6"/>
</dbReference>
<keyword evidence="10" id="KW-0472">Membrane</keyword>
<keyword evidence="10" id="KW-0812">Transmembrane</keyword>
<dbReference type="OrthoDB" id="4184411at2759"/>
<dbReference type="VEuPathDB" id="FungiDB:ACJ73_06865"/>
<feature type="region of interest" description="Disordered" evidence="9">
    <location>
        <begin position="354"/>
        <end position="376"/>
    </location>
</feature>
<dbReference type="InterPro" id="IPR017927">
    <property type="entry name" value="FAD-bd_FR_type"/>
</dbReference>
<evidence type="ECO:0000256" key="1">
    <source>
        <dbReference type="ARBA" id="ARBA00004651"/>
    </source>
</evidence>
<dbReference type="Proteomes" id="UP000242791">
    <property type="component" value="Unassembled WGS sequence"/>
</dbReference>
<comment type="caution">
    <text evidence="13">The sequence shown here is derived from an EMBL/GenBank/DDBJ whole genome shotgun (WGS) entry which is preliminary data.</text>
</comment>
<dbReference type="PANTHER" id="PTHR32361:SF26">
    <property type="entry name" value="FAD-BINDING 8 DOMAIN-CONTAINING PROTEIN-RELATED"/>
    <property type="match status" value="1"/>
</dbReference>
<dbReference type="SUPFAM" id="SSF63380">
    <property type="entry name" value="Riboflavin synthase domain-like"/>
    <property type="match status" value="1"/>
</dbReference>
<keyword evidence="4" id="KW-0813">Transport</keyword>
<evidence type="ECO:0000259" key="12">
    <source>
        <dbReference type="PROSITE" id="PS51384"/>
    </source>
</evidence>
<feature type="transmembrane region" description="Helical" evidence="10">
    <location>
        <begin position="63"/>
        <end position="80"/>
    </location>
</feature>
<dbReference type="AlphaFoldDB" id="A0A1J9PZQ4"/>
<feature type="transmembrane region" description="Helical" evidence="10">
    <location>
        <begin position="86"/>
        <end position="107"/>
    </location>
</feature>
<keyword evidence="5" id="KW-1003">Cell membrane</keyword>
<dbReference type="InterPro" id="IPR013112">
    <property type="entry name" value="FAD-bd_8"/>
</dbReference>
<organism evidence="13 14">
    <name type="scientific">Blastomyces percursus</name>
    <dbReference type="NCBI Taxonomy" id="1658174"/>
    <lineage>
        <taxon>Eukaryota</taxon>
        <taxon>Fungi</taxon>
        <taxon>Dikarya</taxon>
        <taxon>Ascomycota</taxon>
        <taxon>Pezizomycotina</taxon>
        <taxon>Eurotiomycetes</taxon>
        <taxon>Eurotiomycetidae</taxon>
        <taxon>Onygenales</taxon>
        <taxon>Ajellomycetaceae</taxon>
        <taxon>Blastomyces</taxon>
    </lineage>
</organism>
<evidence type="ECO:0000313" key="14">
    <source>
        <dbReference type="Proteomes" id="UP000242791"/>
    </source>
</evidence>
<evidence type="ECO:0000256" key="9">
    <source>
        <dbReference type="SAM" id="MobiDB-lite"/>
    </source>
</evidence>
<feature type="domain" description="FAD-binding FR-type" evidence="12">
    <location>
        <begin position="109"/>
        <end position="219"/>
    </location>
</feature>
<keyword evidence="11" id="KW-0732">Signal</keyword>
<feature type="transmembrane region" description="Helical" evidence="10">
    <location>
        <begin position="34"/>
        <end position="51"/>
    </location>
</feature>
<dbReference type="GO" id="GO:0006826">
    <property type="term" value="P:iron ion transport"/>
    <property type="evidence" value="ECO:0007669"/>
    <property type="project" value="TreeGrafter"/>
</dbReference>
<evidence type="ECO:0000256" key="2">
    <source>
        <dbReference type="ARBA" id="ARBA00006278"/>
    </source>
</evidence>
<evidence type="ECO:0000256" key="4">
    <source>
        <dbReference type="ARBA" id="ARBA00022448"/>
    </source>
</evidence>
<evidence type="ECO:0000256" key="10">
    <source>
        <dbReference type="SAM" id="Phobius"/>
    </source>
</evidence>
<dbReference type="SUPFAM" id="SSF52343">
    <property type="entry name" value="Ferredoxin reductase-like, C-terminal NADP-linked domain"/>
    <property type="match status" value="1"/>
</dbReference>
<dbReference type="GO" id="GO:0015677">
    <property type="term" value="P:copper ion import"/>
    <property type="evidence" value="ECO:0007669"/>
    <property type="project" value="TreeGrafter"/>
</dbReference>
<feature type="chain" id="PRO_5012814625" description="ferric-chelate reductase (NADPH)" evidence="11">
    <location>
        <begin position="19"/>
        <end position="454"/>
    </location>
</feature>
<dbReference type="GO" id="GO:0052851">
    <property type="term" value="F:ferric-chelate reductase (NADPH) activity"/>
    <property type="evidence" value="ECO:0007669"/>
    <property type="project" value="UniProtKB-EC"/>
</dbReference>
<dbReference type="EMBL" id="LGTZ01001278">
    <property type="protein sequence ID" value="OJD21792.1"/>
    <property type="molecule type" value="Genomic_DNA"/>
</dbReference>
<proteinExistence type="inferred from homology"/>
<dbReference type="Pfam" id="PF08022">
    <property type="entry name" value="FAD_binding_8"/>
    <property type="match status" value="1"/>
</dbReference>